<dbReference type="AlphaFoldDB" id="R2R8Z6"/>
<evidence type="ECO:0000313" key="1">
    <source>
        <dbReference type="EMBL" id="EOH77046.1"/>
    </source>
</evidence>
<reference evidence="1 3" key="1">
    <citation type="submission" date="2013-02" db="EMBL/GenBank/DDBJ databases">
        <title>The Genome Sequence of Enterococcus raffinosus ATCC_49464.</title>
        <authorList>
            <consortium name="The Broad Institute Genome Sequencing Platform"/>
            <consortium name="The Broad Institute Genome Sequencing Center for Infectious Disease"/>
            <person name="Earl A.M."/>
            <person name="Gilmore M.S."/>
            <person name="Lebreton F."/>
            <person name="Walker B."/>
            <person name="Young S.K."/>
            <person name="Zeng Q."/>
            <person name="Gargeya S."/>
            <person name="Fitzgerald M."/>
            <person name="Haas B."/>
            <person name="Abouelleil A."/>
            <person name="Alvarado L."/>
            <person name="Arachchi H.M."/>
            <person name="Berlin A.M."/>
            <person name="Chapman S.B."/>
            <person name="Dewar J."/>
            <person name="Goldberg J."/>
            <person name="Griggs A."/>
            <person name="Gujja S."/>
            <person name="Hansen M."/>
            <person name="Howarth C."/>
            <person name="Imamovic A."/>
            <person name="Larimer J."/>
            <person name="McCowan C."/>
            <person name="Murphy C."/>
            <person name="Neiman D."/>
            <person name="Pearson M."/>
            <person name="Priest M."/>
            <person name="Roberts A."/>
            <person name="Saif S."/>
            <person name="Shea T."/>
            <person name="Sisk P."/>
            <person name="Sykes S."/>
            <person name="Wortman J."/>
            <person name="Nusbaum C."/>
            <person name="Birren B."/>
        </authorList>
    </citation>
    <scope>NUCLEOTIDE SEQUENCE [LARGE SCALE GENOMIC DNA]</scope>
    <source>
        <strain evidence="1 3">ATCC 49464</strain>
    </source>
</reference>
<dbReference type="Proteomes" id="UP000014158">
    <property type="component" value="Unassembled WGS sequence"/>
</dbReference>
<evidence type="ECO:0000313" key="4">
    <source>
        <dbReference type="Proteomes" id="UP000014158"/>
    </source>
</evidence>
<dbReference type="EMBL" id="AJAL01000014">
    <property type="protein sequence ID" value="EOH77046.1"/>
    <property type="molecule type" value="Genomic_DNA"/>
</dbReference>
<dbReference type="HOGENOM" id="CLU_2117268_0_0_9"/>
<organism evidence="1 3">
    <name type="scientific">Enterococcus raffinosus ATCC 49464</name>
    <dbReference type="NCBI Taxonomy" id="1158602"/>
    <lineage>
        <taxon>Bacteria</taxon>
        <taxon>Bacillati</taxon>
        <taxon>Bacillota</taxon>
        <taxon>Bacilli</taxon>
        <taxon>Lactobacillales</taxon>
        <taxon>Enterococcaceae</taxon>
        <taxon>Enterococcus</taxon>
    </lineage>
</organism>
<keyword evidence="4" id="KW-1185">Reference proteome</keyword>
<dbReference type="Proteomes" id="UP000013877">
    <property type="component" value="Unassembled WGS sequence"/>
</dbReference>
<name>R2R8Z6_9ENTE</name>
<dbReference type="RefSeq" id="WP_010745827.1">
    <property type="nucleotide sequence ID" value="NZ_ASWF01000003.1"/>
</dbReference>
<dbReference type="OrthoDB" id="9987532at2"/>
<gene>
    <name evidence="2" type="ORF">I590_02563</name>
    <name evidence="1" type="ORF">UAK_02619</name>
</gene>
<sequence>MSLSINGEEIVTGKIKGEIFSSKPLSVNEILLEATIEFLHEIDSREIETIQINSTKYDDHSRGVTIEITYPPETEETLFSESPNPLGEIVNKIGEDIKISPDSSFIKPSESNPV</sequence>
<comment type="caution">
    <text evidence="1">The sequence shown here is derived from an EMBL/GenBank/DDBJ whole genome shotgun (WGS) entry which is preliminary data.</text>
</comment>
<accession>R2R8Z6</accession>
<proteinExistence type="predicted"/>
<dbReference type="EMBL" id="ASWF01000003">
    <property type="protein sequence ID" value="EOT75739.1"/>
    <property type="molecule type" value="Genomic_DNA"/>
</dbReference>
<evidence type="ECO:0000313" key="3">
    <source>
        <dbReference type="Proteomes" id="UP000013877"/>
    </source>
</evidence>
<dbReference type="PATRIC" id="fig|1158602.3.peg.2619"/>
<reference evidence="2 4" key="2">
    <citation type="submission" date="2013-03" db="EMBL/GenBank/DDBJ databases">
        <title>The Genome Sequence of Enterococcus raffinosus ATCC_49464 (PacBio/Illumina hybrid assembly).</title>
        <authorList>
            <consortium name="The Broad Institute Genomics Platform"/>
            <consortium name="The Broad Institute Genome Sequencing Center for Infectious Disease"/>
            <person name="Earl A."/>
            <person name="Russ C."/>
            <person name="Gilmore M."/>
            <person name="Surin D."/>
            <person name="Walker B."/>
            <person name="Young S."/>
            <person name="Zeng Q."/>
            <person name="Gargeya S."/>
            <person name="Fitzgerald M."/>
            <person name="Haas B."/>
            <person name="Abouelleil A."/>
            <person name="Allen A.W."/>
            <person name="Alvarado L."/>
            <person name="Arachchi H.M."/>
            <person name="Berlin A.M."/>
            <person name="Chapman S.B."/>
            <person name="Gainer-Dewar J."/>
            <person name="Goldberg J."/>
            <person name="Griggs A."/>
            <person name="Gujja S."/>
            <person name="Hansen M."/>
            <person name="Howarth C."/>
            <person name="Imamovic A."/>
            <person name="Ireland A."/>
            <person name="Larimer J."/>
            <person name="McCowan C."/>
            <person name="Murphy C."/>
            <person name="Pearson M."/>
            <person name="Poon T.W."/>
            <person name="Priest M."/>
            <person name="Roberts A."/>
            <person name="Saif S."/>
            <person name="Shea T."/>
            <person name="Sisk P."/>
            <person name="Sykes S."/>
            <person name="Wortman J."/>
            <person name="Nusbaum C."/>
            <person name="Birren B."/>
        </authorList>
    </citation>
    <scope>NUCLEOTIDE SEQUENCE [LARGE SCALE GENOMIC DNA]</scope>
    <source>
        <strain evidence="2 4">ATCC 49464</strain>
    </source>
</reference>
<evidence type="ECO:0000313" key="2">
    <source>
        <dbReference type="EMBL" id="EOT75739.1"/>
    </source>
</evidence>
<protein>
    <submittedName>
        <fullName evidence="1">Uncharacterized protein</fullName>
    </submittedName>
</protein>